<evidence type="ECO:0000256" key="1">
    <source>
        <dbReference type="SAM" id="Phobius"/>
    </source>
</evidence>
<protein>
    <submittedName>
        <fullName evidence="2">Uncharacterized protein</fullName>
    </submittedName>
</protein>
<keyword evidence="1" id="KW-0472">Membrane</keyword>
<keyword evidence="1" id="KW-0812">Transmembrane</keyword>
<name>A0A1G6BSY9_9STRE</name>
<sequence length="77" mass="8693">MNRNDNRYRNGLLIMSRKKFLLILLSVSVAVTAVGIGFSIYNYYIFYKPFINSTTMGLLSAFVMSTAMIIIGLSKTE</sequence>
<reference evidence="2 3" key="1">
    <citation type="submission" date="2016-10" db="EMBL/GenBank/DDBJ databases">
        <authorList>
            <person name="de Groot N.N."/>
        </authorList>
    </citation>
    <scope>NUCLEOTIDE SEQUENCE [LARGE SCALE GENOMIC DNA]</scope>
    <source>
        <strain evidence="2 3">A-4</strain>
    </source>
</reference>
<keyword evidence="1" id="KW-1133">Transmembrane helix</keyword>
<dbReference type="AlphaFoldDB" id="A0A1G6BSY9"/>
<keyword evidence="3" id="KW-1185">Reference proteome</keyword>
<accession>A0A1G6BSY9</accession>
<evidence type="ECO:0000313" key="2">
    <source>
        <dbReference type="EMBL" id="SDB23753.1"/>
    </source>
</evidence>
<dbReference type="EMBL" id="FMXP01000014">
    <property type="protein sequence ID" value="SDB23753.1"/>
    <property type="molecule type" value="Genomic_DNA"/>
</dbReference>
<dbReference type="STRING" id="439219.SAMN02910293_01195"/>
<dbReference type="Proteomes" id="UP000182508">
    <property type="component" value="Unassembled WGS sequence"/>
</dbReference>
<feature type="transmembrane region" description="Helical" evidence="1">
    <location>
        <begin position="50"/>
        <end position="73"/>
    </location>
</feature>
<proteinExistence type="predicted"/>
<gene>
    <name evidence="2" type="ORF">SAMN02910293_01195</name>
</gene>
<organism evidence="2 3">
    <name type="scientific">Streptococcus henryi</name>
    <dbReference type="NCBI Taxonomy" id="439219"/>
    <lineage>
        <taxon>Bacteria</taxon>
        <taxon>Bacillati</taxon>
        <taxon>Bacillota</taxon>
        <taxon>Bacilli</taxon>
        <taxon>Lactobacillales</taxon>
        <taxon>Streptococcaceae</taxon>
        <taxon>Streptococcus</taxon>
    </lineage>
</organism>
<feature type="transmembrane region" description="Helical" evidence="1">
    <location>
        <begin position="20"/>
        <end position="44"/>
    </location>
</feature>
<evidence type="ECO:0000313" key="3">
    <source>
        <dbReference type="Proteomes" id="UP000182508"/>
    </source>
</evidence>